<keyword evidence="3" id="KW-0547">Nucleotide-binding</keyword>
<organism evidence="7 8">
    <name type="scientific">Nocardioides agri</name>
    <dbReference type="NCBI Taxonomy" id="2682843"/>
    <lineage>
        <taxon>Bacteria</taxon>
        <taxon>Bacillati</taxon>
        <taxon>Actinomycetota</taxon>
        <taxon>Actinomycetes</taxon>
        <taxon>Propionibacteriales</taxon>
        <taxon>Nocardioidaceae</taxon>
        <taxon>Nocardioides</taxon>
    </lineage>
</organism>
<dbReference type="PANTHER" id="PTHR43820:SF4">
    <property type="entry name" value="HIGH-AFFINITY BRANCHED-CHAIN AMINO ACID TRANSPORT ATP-BINDING PROTEIN LIVF"/>
    <property type="match status" value="1"/>
</dbReference>
<comment type="caution">
    <text evidence="7">The sequence shown here is derived from an EMBL/GenBank/DDBJ whole genome shotgun (WGS) entry which is preliminary data.</text>
</comment>
<gene>
    <name evidence="7" type="ORF">GON03_05705</name>
</gene>
<dbReference type="SUPFAM" id="SSF52540">
    <property type="entry name" value="P-loop containing nucleoside triphosphate hydrolases"/>
    <property type="match status" value="1"/>
</dbReference>
<dbReference type="GO" id="GO:0015807">
    <property type="term" value="P:L-amino acid transport"/>
    <property type="evidence" value="ECO:0007669"/>
    <property type="project" value="TreeGrafter"/>
</dbReference>
<proteinExistence type="inferred from homology"/>
<dbReference type="InterPro" id="IPR003593">
    <property type="entry name" value="AAA+_ATPase"/>
</dbReference>
<dbReference type="Pfam" id="PF00005">
    <property type="entry name" value="ABC_tran"/>
    <property type="match status" value="1"/>
</dbReference>
<dbReference type="RefSeq" id="WP_157340978.1">
    <property type="nucleotide sequence ID" value="NZ_WSEK01000004.1"/>
</dbReference>
<keyword evidence="2" id="KW-0813">Transport</keyword>
<dbReference type="InterPro" id="IPR027417">
    <property type="entry name" value="P-loop_NTPase"/>
</dbReference>
<evidence type="ECO:0000256" key="2">
    <source>
        <dbReference type="ARBA" id="ARBA00022448"/>
    </source>
</evidence>
<dbReference type="GO" id="GO:0016887">
    <property type="term" value="F:ATP hydrolysis activity"/>
    <property type="evidence" value="ECO:0007669"/>
    <property type="project" value="InterPro"/>
</dbReference>
<name>A0A6L6XN37_9ACTN</name>
<dbReference type="Gene3D" id="3.40.50.300">
    <property type="entry name" value="P-loop containing nucleotide triphosphate hydrolases"/>
    <property type="match status" value="1"/>
</dbReference>
<dbReference type="InterPro" id="IPR003439">
    <property type="entry name" value="ABC_transporter-like_ATP-bd"/>
</dbReference>
<evidence type="ECO:0000256" key="5">
    <source>
        <dbReference type="ARBA" id="ARBA00022970"/>
    </source>
</evidence>
<evidence type="ECO:0000313" key="7">
    <source>
        <dbReference type="EMBL" id="MVQ48669.1"/>
    </source>
</evidence>
<keyword evidence="4 7" id="KW-0067">ATP-binding</keyword>
<evidence type="ECO:0000259" key="6">
    <source>
        <dbReference type="PROSITE" id="PS50893"/>
    </source>
</evidence>
<dbReference type="InterPro" id="IPR052156">
    <property type="entry name" value="BCAA_Transport_ATP-bd_LivF"/>
</dbReference>
<accession>A0A6L6XN37</accession>
<dbReference type="PROSITE" id="PS00211">
    <property type="entry name" value="ABC_TRANSPORTER_1"/>
    <property type="match status" value="1"/>
</dbReference>
<dbReference type="InterPro" id="IPR017871">
    <property type="entry name" value="ABC_transporter-like_CS"/>
</dbReference>
<dbReference type="PROSITE" id="PS50893">
    <property type="entry name" value="ABC_TRANSPORTER_2"/>
    <property type="match status" value="1"/>
</dbReference>
<sequence length="255" mass="26835">MSEPALAVTDLSVRYGAAATALTGIDLMVPRGEIVTLLGPNGAGKSTLMRAVSGLLHVHGGVITSGRVELLGSDVTSDRPAARVRRGLAQALEGRQVFPDLTVAENLAAGGHVRRYRKAQAREALERALSHLPRLHDLMDRKAGYLSGGEQQMLAIGRALMSQPTVLLLDEPSLGLAPKIVETVRDIILDIRDEGTSILLVEQNAAMALSIAQHGYVLESGRIVRSGAAADLRDDDEIAALYLGVSASEGAGSHA</sequence>
<dbReference type="EMBL" id="WSEK01000004">
    <property type="protein sequence ID" value="MVQ48669.1"/>
    <property type="molecule type" value="Genomic_DNA"/>
</dbReference>
<keyword evidence="5" id="KW-0029">Amino-acid transport</keyword>
<reference evidence="7 8" key="1">
    <citation type="submission" date="2019-12" db="EMBL/GenBank/DDBJ databases">
        <authorList>
            <person name="Huq M.A."/>
        </authorList>
    </citation>
    <scope>NUCLEOTIDE SEQUENCE [LARGE SCALE GENOMIC DNA]</scope>
    <source>
        <strain evidence="7 8">MAH-18</strain>
    </source>
</reference>
<evidence type="ECO:0000256" key="4">
    <source>
        <dbReference type="ARBA" id="ARBA00022840"/>
    </source>
</evidence>
<protein>
    <submittedName>
        <fullName evidence="7">ATP-binding cassette domain-containing protein</fullName>
    </submittedName>
</protein>
<dbReference type="CDD" id="cd03224">
    <property type="entry name" value="ABC_TM1139_LivF_branched"/>
    <property type="match status" value="1"/>
</dbReference>
<evidence type="ECO:0000256" key="1">
    <source>
        <dbReference type="ARBA" id="ARBA00005417"/>
    </source>
</evidence>
<dbReference type="PANTHER" id="PTHR43820">
    <property type="entry name" value="HIGH-AFFINITY BRANCHED-CHAIN AMINO ACID TRANSPORT ATP-BINDING PROTEIN LIVF"/>
    <property type="match status" value="1"/>
</dbReference>
<dbReference type="SMART" id="SM00382">
    <property type="entry name" value="AAA"/>
    <property type="match status" value="1"/>
</dbReference>
<comment type="similarity">
    <text evidence="1">Belongs to the ABC transporter superfamily.</text>
</comment>
<dbReference type="AlphaFoldDB" id="A0A6L6XN37"/>
<dbReference type="GO" id="GO:0015658">
    <property type="term" value="F:branched-chain amino acid transmembrane transporter activity"/>
    <property type="evidence" value="ECO:0007669"/>
    <property type="project" value="TreeGrafter"/>
</dbReference>
<feature type="domain" description="ABC transporter" evidence="6">
    <location>
        <begin position="6"/>
        <end position="245"/>
    </location>
</feature>
<evidence type="ECO:0000313" key="8">
    <source>
        <dbReference type="Proteomes" id="UP000473525"/>
    </source>
</evidence>
<keyword evidence="8" id="KW-1185">Reference proteome</keyword>
<dbReference type="Proteomes" id="UP000473525">
    <property type="component" value="Unassembled WGS sequence"/>
</dbReference>
<evidence type="ECO:0000256" key="3">
    <source>
        <dbReference type="ARBA" id="ARBA00022741"/>
    </source>
</evidence>
<dbReference type="GO" id="GO:0005524">
    <property type="term" value="F:ATP binding"/>
    <property type="evidence" value="ECO:0007669"/>
    <property type="project" value="UniProtKB-KW"/>
</dbReference>